<evidence type="ECO:0000313" key="1">
    <source>
        <dbReference type="EMBL" id="DAF96700.1"/>
    </source>
</evidence>
<name>A0A8S5UQL3_9CAUD</name>
<organism evidence="1">
    <name type="scientific">Siphoviridae sp. ctfrT39</name>
    <dbReference type="NCBI Taxonomy" id="2825598"/>
    <lineage>
        <taxon>Viruses</taxon>
        <taxon>Duplodnaviria</taxon>
        <taxon>Heunggongvirae</taxon>
        <taxon>Uroviricota</taxon>
        <taxon>Caudoviricetes</taxon>
    </lineage>
</organism>
<accession>A0A8S5UQL3</accession>
<protein>
    <submittedName>
        <fullName evidence="1">Uncharacterized protein</fullName>
    </submittedName>
</protein>
<proteinExistence type="predicted"/>
<reference evidence="1" key="1">
    <citation type="journal article" date="2021" name="Proc. Natl. Acad. Sci. U.S.A.">
        <title>A Catalog of Tens of Thousands of Viruses from Human Metagenomes Reveals Hidden Associations with Chronic Diseases.</title>
        <authorList>
            <person name="Tisza M.J."/>
            <person name="Buck C.B."/>
        </authorList>
    </citation>
    <scope>NUCLEOTIDE SEQUENCE</scope>
    <source>
        <strain evidence="1">CtfrT39</strain>
    </source>
</reference>
<sequence>MHVCAFLLLWKYVDTESCFYAILFRYFLNTLQN</sequence>
<dbReference type="EMBL" id="BK016120">
    <property type="protein sequence ID" value="DAF96700.1"/>
    <property type="molecule type" value="Genomic_DNA"/>
</dbReference>